<feature type="domain" description="3-hydroxyisobutyrate dehydrogenase-like NAD-binding" evidence="2">
    <location>
        <begin position="173"/>
        <end position="293"/>
    </location>
</feature>
<sequence length="423" mass="44756">MADKVIGFVGLGAMGGGMAKVLVRGGFTVHCYDIYPPSVQNLVDVGGKAEATPADVAKSADIVAMMVVGPAHVNSALFDQDSGAIYGFRQGAILIITSTVPPGFCAEIQDRIANEFQRPDVTLLDCPVSGGTTGAASGTLTIFGSGPEEGLKRAQPVLSCLADKLYTIAGGIGSGSKAKMCHQIPAEVQIALTNEVMAFAAKAGLNTQETFDAVQASDGYSWINGNRIIHMLEGDKRVYSALPNSLKDTSIIVNHARIVSHPVFLSATAEQIFDAGISAGWGPEDDSTLWRLYLSSAPDDAIFQMTKAGCKLFERTESITIQDIIDVFAGTHLAIAAETMGFTHAVGLDTSQMYKIFRTAAGASTQFDKQVPKMKAPTWSLRDVPEAPGIKKRLESALIKSISIGAPMPLAAVALQIIQRHLQ</sequence>
<accession>A0AAJ0CCL2</accession>
<dbReference type="Gene3D" id="3.40.50.720">
    <property type="entry name" value="NAD(P)-binding Rossmann-like Domain"/>
    <property type="match status" value="1"/>
</dbReference>
<evidence type="ECO:0000313" key="4">
    <source>
        <dbReference type="Proteomes" id="UP001251528"/>
    </source>
</evidence>
<dbReference type="Proteomes" id="UP001251528">
    <property type="component" value="Unassembled WGS sequence"/>
</dbReference>
<evidence type="ECO:0000259" key="2">
    <source>
        <dbReference type="Pfam" id="PF14833"/>
    </source>
</evidence>
<evidence type="ECO:0000259" key="1">
    <source>
        <dbReference type="Pfam" id="PF03446"/>
    </source>
</evidence>
<reference evidence="3" key="1">
    <citation type="submission" date="2023-06" db="EMBL/GenBank/DDBJ databases">
        <title>Conoideocrella luteorostrata (Hypocreales: Clavicipitaceae), a potential biocontrol fungus for elongate hemlock scale in United States Christmas tree production areas.</title>
        <authorList>
            <person name="Barrett H."/>
            <person name="Lovett B."/>
            <person name="Macias A.M."/>
            <person name="Stajich J.E."/>
            <person name="Kasson M.T."/>
        </authorList>
    </citation>
    <scope>NUCLEOTIDE SEQUENCE</scope>
    <source>
        <strain evidence="3">ARSEF 14590</strain>
    </source>
</reference>
<protein>
    <recommendedName>
        <fullName evidence="5">3-hydroxyisobutyrate dehydrogenase</fullName>
    </recommendedName>
</protein>
<dbReference type="PANTHER" id="PTHR43060:SF17">
    <property type="entry name" value="L-THREONATE DEHYDROGENASE"/>
    <property type="match status" value="1"/>
</dbReference>
<dbReference type="GO" id="GO:0051287">
    <property type="term" value="F:NAD binding"/>
    <property type="evidence" value="ECO:0007669"/>
    <property type="project" value="InterPro"/>
</dbReference>
<feature type="domain" description="6-phosphogluconate dehydrogenase NADP-binding" evidence="1">
    <location>
        <begin position="6"/>
        <end position="166"/>
    </location>
</feature>
<dbReference type="SUPFAM" id="SSF51735">
    <property type="entry name" value="NAD(P)-binding Rossmann-fold domains"/>
    <property type="match status" value="1"/>
</dbReference>
<dbReference type="InterPro" id="IPR029154">
    <property type="entry name" value="HIBADH-like_NADP-bd"/>
</dbReference>
<dbReference type="EMBL" id="JASWJB010000416">
    <property type="protein sequence ID" value="KAK2590618.1"/>
    <property type="molecule type" value="Genomic_DNA"/>
</dbReference>
<dbReference type="InterPro" id="IPR013328">
    <property type="entry name" value="6PGD_dom2"/>
</dbReference>
<comment type="caution">
    <text evidence="3">The sequence shown here is derived from an EMBL/GenBank/DDBJ whole genome shotgun (WGS) entry which is preliminary data.</text>
</comment>
<dbReference type="InterPro" id="IPR036291">
    <property type="entry name" value="NAD(P)-bd_dom_sf"/>
</dbReference>
<name>A0AAJ0CCL2_9HYPO</name>
<dbReference type="GO" id="GO:0050661">
    <property type="term" value="F:NADP binding"/>
    <property type="evidence" value="ECO:0007669"/>
    <property type="project" value="InterPro"/>
</dbReference>
<gene>
    <name evidence="3" type="ORF">QQS21_011701</name>
</gene>
<dbReference type="PANTHER" id="PTHR43060">
    <property type="entry name" value="3-HYDROXYISOBUTYRATE DEHYDROGENASE-LIKE 1, MITOCHONDRIAL-RELATED"/>
    <property type="match status" value="1"/>
</dbReference>
<evidence type="ECO:0000313" key="3">
    <source>
        <dbReference type="EMBL" id="KAK2590618.1"/>
    </source>
</evidence>
<dbReference type="Pfam" id="PF14833">
    <property type="entry name" value="NAD_binding_11"/>
    <property type="match status" value="1"/>
</dbReference>
<dbReference type="InterPro" id="IPR006115">
    <property type="entry name" value="6PGDH_NADP-bd"/>
</dbReference>
<organism evidence="3 4">
    <name type="scientific">Conoideocrella luteorostrata</name>
    <dbReference type="NCBI Taxonomy" id="1105319"/>
    <lineage>
        <taxon>Eukaryota</taxon>
        <taxon>Fungi</taxon>
        <taxon>Dikarya</taxon>
        <taxon>Ascomycota</taxon>
        <taxon>Pezizomycotina</taxon>
        <taxon>Sordariomycetes</taxon>
        <taxon>Hypocreomycetidae</taxon>
        <taxon>Hypocreales</taxon>
        <taxon>Clavicipitaceae</taxon>
        <taxon>Conoideocrella</taxon>
    </lineage>
</organism>
<dbReference type="Pfam" id="PF03446">
    <property type="entry name" value="NAD_binding_2"/>
    <property type="match status" value="1"/>
</dbReference>
<dbReference type="Gene3D" id="1.10.1040.10">
    <property type="entry name" value="N-(1-d-carboxylethyl)-l-norvaline Dehydrogenase, domain 2"/>
    <property type="match status" value="2"/>
</dbReference>
<keyword evidence="4" id="KW-1185">Reference proteome</keyword>
<dbReference type="SUPFAM" id="SSF48179">
    <property type="entry name" value="6-phosphogluconate dehydrogenase C-terminal domain-like"/>
    <property type="match status" value="2"/>
</dbReference>
<evidence type="ECO:0008006" key="5">
    <source>
        <dbReference type="Google" id="ProtNLM"/>
    </source>
</evidence>
<dbReference type="InterPro" id="IPR008927">
    <property type="entry name" value="6-PGluconate_DH-like_C_sf"/>
</dbReference>
<proteinExistence type="predicted"/>
<dbReference type="AlphaFoldDB" id="A0AAJ0CCL2"/>